<evidence type="ECO:0008006" key="3">
    <source>
        <dbReference type="Google" id="ProtNLM"/>
    </source>
</evidence>
<gene>
    <name evidence="1" type="ORF">F442_02143</name>
</gene>
<dbReference type="Proteomes" id="UP000018948">
    <property type="component" value="Unassembled WGS sequence"/>
</dbReference>
<organism evidence="1 2">
    <name type="scientific">Phytophthora nicotianae P10297</name>
    <dbReference type="NCBI Taxonomy" id="1317064"/>
    <lineage>
        <taxon>Eukaryota</taxon>
        <taxon>Sar</taxon>
        <taxon>Stramenopiles</taxon>
        <taxon>Oomycota</taxon>
        <taxon>Peronosporomycetes</taxon>
        <taxon>Peronosporales</taxon>
        <taxon>Peronosporaceae</taxon>
        <taxon>Phytophthora</taxon>
    </lineage>
</organism>
<dbReference type="OrthoDB" id="91592at2759"/>
<name>W2ZZV1_PHYNI</name>
<feature type="non-terminal residue" evidence="1">
    <location>
        <position position="95"/>
    </location>
</feature>
<comment type="caution">
    <text evidence="1">The sequence shown here is derived from an EMBL/GenBank/DDBJ whole genome shotgun (WGS) entry which is preliminary data.</text>
</comment>
<sequence>MGIAFMLDPSMDLDDFVGNDDEEVEDQACKLAQRCDILTPNAGVPKLTAEILAFKSMKRRGGSAMRERYSESSPRDYWESRSAKEFPLLKQIARI</sequence>
<protein>
    <recommendedName>
        <fullName evidence="3">HAT C-terminal dimerisation domain-containing protein</fullName>
    </recommendedName>
</protein>
<accession>W2ZZV1</accession>
<reference evidence="1 2" key="1">
    <citation type="submission" date="2013-11" db="EMBL/GenBank/DDBJ databases">
        <title>The Genome Sequence of Phytophthora parasitica P10297.</title>
        <authorList>
            <consortium name="The Broad Institute Genomics Platform"/>
            <person name="Russ C."/>
            <person name="Tyler B."/>
            <person name="Panabieres F."/>
            <person name="Shan W."/>
            <person name="Tripathy S."/>
            <person name="Grunwald N."/>
            <person name="Machado M."/>
            <person name="Johnson C.S."/>
            <person name="Walker B."/>
            <person name="Young S.K."/>
            <person name="Zeng Q."/>
            <person name="Gargeya S."/>
            <person name="Fitzgerald M."/>
            <person name="Haas B."/>
            <person name="Abouelleil A."/>
            <person name="Allen A.W."/>
            <person name="Alvarado L."/>
            <person name="Arachchi H.M."/>
            <person name="Berlin A.M."/>
            <person name="Chapman S.B."/>
            <person name="Gainer-Dewar J."/>
            <person name="Goldberg J."/>
            <person name="Griggs A."/>
            <person name="Gujja S."/>
            <person name="Hansen M."/>
            <person name="Howarth C."/>
            <person name="Imamovic A."/>
            <person name="Ireland A."/>
            <person name="Larimer J."/>
            <person name="McCowan C."/>
            <person name="Murphy C."/>
            <person name="Pearson M."/>
            <person name="Poon T.W."/>
            <person name="Priest M."/>
            <person name="Roberts A."/>
            <person name="Saif S."/>
            <person name="Shea T."/>
            <person name="Sisk P."/>
            <person name="Sykes S."/>
            <person name="Wortman J."/>
            <person name="Nusbaum C."/>
            <person name="Birren B."/>
        </authorList>
    </citation>
    <scope>NUCLEOTIDE SEQUENCE [LARGE SCALE GENOMIC DNA]</scope>
    <source>
        <strain evidence="1 2">P10297</strain>
    </source>
</reference>
<evidence type="ECO:0000313" key="1">
    <source>
        <dbReference type="EMBL" id="ETP52917.1"/>
    </source>
</evidence>
<evidence type="ECO:0000313" key="2">
    <source>
        <dbReference type="Proteomes" id="UP000018948"/>
    </source>
</evidence>
<dbReference type="EMBL" id="ANIY01000430">
    <property type="protein sequence ID" value="ETP52917.1"/>
    <property type="molecule type" value="Genomic_DNA"/>
</dbReference>
<dbReference type="AlphaFoldDB" id="W2ZZV1"/>
<proteinExistence type="predicted"/>